<feature type="domain" description="VWFA" evidence="2">
    <location>
        <begin position="92"/>
        <end position="289"/>
    </location>
</feature>
<proteinExistence type="predicted"/>
<evidence type="ECO:0000256" key="1">
    <source>
        <dbReference type="SAM" id="Phobius"/>
    </source>
</evidence>
<feature type="transmembrane region" description="Helical" evidence="1">
    <location>
        <begin position="305"/>
        <end position="323"/>
    </location>
</feature>
<dbReference type="EMBL" id="MLJW01000191">
    <property type="protein sequence ID" value="OIQ94204.1"/>
    <property type="molecule type" value="Genomic_DNA"/>
</dbReference>
<accession>A0A1J5RQ46</accession>
<dbReference type="Gene3D" id="3.40.50.410">
    <property type="entry name" value="von Willebrand factor, type A domain"/>
    <property type="match status" value="1"/>
</dbReference>
<dbReference type="AlphaFoldDB" id="A0A1J5RQ46"/>
<name>A0A1J5RQ46_9ZZZZ</name>
<reference evidence="3" key="1">
    <citation type="submission" date="2016-10" db="EMBL/GenBank/DDBJ databases">
        <title>Sequence of Gallionella enrichment culture.</title>
        <authorList>
            <person name="Poehlein A."/>
            <person name="Muehling M."/>
            <person name="Daniel R."/>
        </authorList>
    </citation>
    <scope>NUCLEOTIDE SEQUENCE</scope>
</reference>
<evidence type="ECO:0000313" key="3">
    <source>
        <dbReference type="EMBL" id="OIQ94204.1"/>
    </source>
</evidence>
<dbReference type="CDD" id="cd01467">
    <property type="entry name" value="vWA_BatA_type"/>
    <property type="match status" value="1"/>
</dbReference>
<protein>
    <submittedName>
        <fullName evidence="3">von Willebrand factor type A domain protein</fullName>
    </submittedName>
</protein>
<keyword evidence="1" id="KW-0812">Transmembrane</keyword>
<dbReference type="SMART" id="SM00327">
    <property type="entry name" value="VWA"/>
    <property type="match status" value="1"/>
</dbReference>
<dbReference type="PROSITE" id="PS50234">
    <property type="entry name" value="VWFA"/>
    <property type="match status" value="1"/>
</dbReference>
<evidence type="ECO:0000259" key="2">
    <source>
        <dbReference type="PROSITE" id="PS50234"/>
    </source>
</evidence>
<sequence>MIGFDWPWLFLALPLPLLLRRLLPAAEKTEEAALRVPSLAPFAGDGAAKTGRLKGRRWPLWLSALAWLLLVSAAARPVWLGDPVELPVSGRDLMLAVDLSGSMQTQDFVIDGKAVSRLAAIKKIAGKFIERRVGDRLGLILFGSQAYVQTPLTFDRKTVNSLLQEAAIGLAGDQTAIGDAIGLAVKRLAQRPRGNKVLILLTDGGNDAGELAPIEAAKLAAQAGLTIYTIGVGAKEMLVPSLFGSQRINPSSDLDEKTLRAIAAATGGRYFRASDSNGLNQIYAILDKLQPIDHAPQTFRPRRTLFYWPLAVSLLLATALLLAKLRG</sequence>
<dbReference type="SUPFAM" id="SSF53300">
    <property type="entry name" value="vWA-like"/>
    <property type="match status" value="1"/>
</dbReference>
<dbReference type="PANTHER" id="PTHR22550">
    <property type="entry name" value="SPORE GERMINATION PROTEIN"/>
    <property type="match status" value="1"/>
</dbReference>
<dbReference type="InterPro" id="IPR002035">
    <property type="entry name" value="VWF_A"/>
</dbReference>
<dbReference type="PANTHER" id="PTHR22550:SF18">
    <property type="entry name" value="VWFA DOMAIN-CONTAINING PROTEIN"/>
    <property type="match status" value="1"/>
</dbReference>
<dbReference type="InterPro" id="IPR036465">
    <property type="entry name" value="vWFA_dom_sf"/>
</dbReference>
<dbReference type="InterPro" id="IPR033881">
    <property type="entry name" value="vWA_BatA_type"/>
</dbReference>
<dbReference type="InterPro" id="IPR050768">
    <property type="entry name" value="UPF0353/GerABKA_families"/>
</dbReference>
<gene>
    <name evidence="3" type="ORF">GALL_238330</name>
</gene>
<keyword evidence="1" id="KW-0472">Membrane</keyword>
<comment type="caution">
    <text evidence="3">The sequence shown here is derived from an EMBL/GenBank/DDBJ whole genome shotgun (WGS) entry which is preliminary data.</text>
</comment>
<dbReference type="Pfam" id="PF00092">
    <property type="entry name" value="VWA"/>
    <property type="match status" value="1"/>
</dbReference>
<organism evidence="3">
    <name type="scientific">mine drainage metagenome</name>
    <dbReference type="NCBI Taxonomy" id="410659"/>
    <lineage>
        <taxon>unclassified sequences</taxon>
        <taxon>metagenomes</taxon>
        <taxon>ecological metagenomes</taxon>
    </lineage>
</organism>
<keyword evidence="1" id="KW-1133">Transmembrane helix</keyword>